<protein>
    <submittedName>
        <fullName evidence="1">Uncharacterized protein</fullName>
    </submittedName>
</protein>
<sequence length="142" mass="15907">MVRFNRLNHRRKVAIFAVAFRPISKSFGGPLPPSLLRQISYSPIPSQDVGSTLVTSTVTTYSLVLECYFLVLRVSELRRGQTGEWTDTAKLQMFLVVYGTPTAGEYPPMEFNFKSKVSDLQPPTPAQGQRKWGLLTLLLAVD</sequence>
<organism evidence="1 2">
    <name type="scientific">Eumeta variegata</name>
    <name type="common">Bagworm moth</name>
    <name type="synonym">Eumeta japonica</name>
    <dbReference type="NCBI Taxonomy" id="151549"/>
    <lineage>
        <taxon>Eukaryota</taxon>
        <taxon>Metazoa</taxon>
        <taxon>Ecdysozoa</taxon>
        <taxon>Arthropoda</taxon>
        <taxon>Hexapoda</taxon>
        <taxon>Insecta</taxon>
        <taxon>Pterygota</taxon>
        <taxon>Neoptera</taxon>
        <taxon>Endopterygota</taxon>
        <taxon>Lepidoptera</taxon>
        <taxon>Glossata</taxon>
        <taxon>Ditrysia</taxon>
        <taxon>Tineoidea</taxon>
        <taxon>Psychidae</taxon>
        <taxon>Oiketicinae</taxon>
        <taxon>Eumeta</taxon>
    </lineage>
</organism>
<proteinExistence type="predicted"/>
<comment type="caution">
    <text evidence="1">The sequence shown here is derived from an EMBL/GenBank/DDBJ whole genome shotgun (WGS) entry which is preliminary data.</text>
</comment>
<keyword evidence="2" id="KW-1185">Reference proteome</keyword>
<evidence type="ECO:0000313" key="2">
    <source>
        <dbReference type="Proteomes" id="UP000299102"/>
    </source>
</evidence>
<dbReference type="EMBL" id="BGZK01001275">
    <property type="protein sequence ID" value="GBP76089.1"/>
    <property type="molecule type" value="Genomic_DNA"/>
</dbReference>
<gene>
    <name evidence="1" type="ORF">EVAR_46957_1</name>
</gene>
<reference evidence="1 2" key="1">
    <citation type="journal article" date="2019" name="Commun. Biol.">
        <title>The bagworm genome reveals a unique fibroin gene that provides high tensile strength.</title>
        <authorList>
            <person name="Kono N."/>
            <person name="Nakamura H."/>
            <person name="Ohtoshi R."/>
            <person name="Tomita M."/>
            <person name="Numata K."/>
            <person name="Arakawa K."/>
        </authorList>
    </citation>
    <scope>NUCLEOTIDE SEQUENCE [LARGE SCALE GENOMIC DNA]</scope>
</reference>
<dbReference type="AlphaFoldDB" id="A0A4C1YN65"/>
<accession>A0A4C1YN65</accession>
<evidence type="ECO:0000313" key="1">
    <source>
        <dbReference type="EMBL" id="GBP76089.1"/>
    </source>
</evidence>
<name>A0A4C1YN65_EUMVA</name>
<dbReference type="Proteomes" id="UP000299102">
    <property type="component" value="Unassembled WGS sequence"/>
</dbReference>